<evidence type="ECO:0000313" key="6">
    <source>
        <dbReference type="EMBL" id="KAA1190613.1"/>
    </source>
</evidence>
<organism evidence="6 7">
    <name type="scientific">Pseudohalioglobus sediminis</name>
    <dbReference type="NCBI Taxonomy" id="2606449"/>
    <lineage>
        <taxon>Bacteria</taxon>
        <taxon>Pseudomonadati</taxon>
        <taxon>Pseudomonadota</taxon>
        <taxon>Gammaproteobacteria</taxon>
        <taxon>Cellvibrionales</taxon>
        <taxon>Halieaceae</taxon>
        <taxon>Pseudohalioglobus</taxon>
    </lineage>
</organism>
<gene>
    <name evidence="6" type="primary">waaF</name>
    <name evidence="6" type="ORF">F0M18_12440</name>
</gene>
<evidence type="ECO:0000256" key="4">
    <source>
        <dbReference type="ARBA" id="ARBA00044042"/>
    </source>
</evidence>
<dbReference type="Gene3D" id="3.40.50.2000">
    <property type="entry name" value="Glycogen Phosphorylase B"/>
    <property type="match status" value="2"/>
</dbReference>
<dbReference type="AlphaFoldDB" id="A0A5B0WUK5"/>
<dbReference type="Pfam" id="PF01075">
    <property type="entry name" value="Glyco_transf_9"/>
    <property type="match status" value="1"/>
</dbReference>
<sequence length="347" mass="37824">MTAGADKVLVVGPSWVGDMVMSQVLYRFLQQTRPGVEIDVLAPAWSEPILARMPEVQRAITKPIGHGEPALGRRWKLGRGLRCAGYGQAILLPNSFKSALIPFFAGIPRRTGWRGEMRYGLLNDLRRLDPNALPLMVQQFAALALDEDASLPQHLPAPRLVVDGEQAQACRRRFKLAEDRPLLALCPGAEFGGAKRWPTEYYAELAQQYLQRDWQVVLFGSANDREVTAAIAAYAGAGDRCHDLAGHTTLAEAVDTLSLADAVVSNDSGLMHIAAALSRPLVVVYGPTSPGFTPPLNDNSRVVIGDIDCAPCFQRECPLQHHRCMRDTPVELVAAKLDDLMAAAAEN</sequence>
<comment type="caution">
    <text evidence="6">The sequence shown here is derived from an EMBL/GenBank/DDBJ whole genome shotgun (WGS) entry which is preliminary data.</text>
</comment>
<dbReference type="InterPro" id="IPR051199">
    <property type="entry name" value="LPS_LOS_Heptosyltrfase"/>
</dbReference>
<protein>
    <recommendedName>
        <fullName evidence="4">lipopolysaccharide heptosyltransferase II</fullName>
        <ecNumber evidence="4">2.4.99.24</ecNumber>
    </recommendedName>
</protein>
<dbReference type="FunFam" id="3.40.50.2000:FF:000023">
    <property type="entry name" value="ADP-heptose--LPS heptosyltransferase II"/>
    <property type="match status" value="1"/>
</dbReference>
<evidence type="ECO:0000313" key="7">
    <source>
        <dbReference type="Proteomes" id="UP000323708"/>
    </source>
</evidence>
<dbReference type="Proteomes" id="UP000323708">
    <property type="component" value="Unassembled WGS sequence"/>
</dbReference>
<dbReference type="RefSeq" id="WP_149611768.1">
    <property type="nucleotide sequence ID" value="NZ_VTUX01000005.1"/>
</dbReference>
<dbReference type="InterPro" id="IPR002201">
    <property type="entry name" value="Glyco_trans_9"/>
</dbReference>
<evidence type="ECO:0000256" key="5">
    <source>
        <dbReference type="ARBA" id="ARBA00047503"/>
    </source>
</evidence>
<comment type="similarity">
    <text evidence="3">Belongs to the glycosyltransferase 9 family.</text>
</comment>
<dbReference type="SUPFAM" id="SSF53756">
    <property type="entry name" value="UDP-Glycosyltransferase/glycogen phosphorylase"/>
    <property type="match status" value="1"/>
</dbReference>
<dbReference type="CDD" id="cd03789">
    <property type="entry name" value="GT9_LPS_heptosyltransferase"/>
    <property type="match status" value="1"/>
</dbReference>
<dbReference type="GO" id="GO:0009244">
    <property type="term" value="P:lipopolysaccharide core region biosynthetic process"/>
    <property type="evidence" value="ECO:0007669"/>
    <property type="project" value="TreeGrafter"/>
</dbReference>
<comment type="catalytic activity">
    <reaction evidence="5">
        <text>an L-alpha-D-Hep-(1-&gt;5)-[alpha-Kdo-(2-&gt;4)]-alpha-Kdo-(2-&gt;6)-lipid A + ADP-L-glycero-beta-D-manno-heptose = an L-alpha-D-Hep-(1-&gt;3)-L-alpha-D-Hep-(1-&gt;5)-[alpha-Kdo-(2-&gt;4)]-alpha-Kdo-(2-&gt;6)-lipid A + ADP + H(+)</text>
        <dbReference type="Rhea" id="RHEA:74071"/>
        <dbReference type="ChEBI" id="CHEBI:15378"/>
        <dbReference type="ChEBI" id="CHEBI:61506"/>
        <dbReference type="ChEBI" id="CHEBI:193068"/>
        <dbReference type="ChEBI" id="CHEBI:193069"/>
        <dbReference type="ChEBI" id="CHEBI:456216"/>
        <dbReference type="EC" id="2.4.99.24"/>
    </reaction>
</comment>
<dbReference type="EC" id="2.4.99.24" evidence="4"/>
<dbReference type="NCBIfam" id="TIGR02195">
    <property type="entry name" value="heptsyl_trn_II"/>
    <property type="match status" value="1"/>
</dbReference>
<evidence type="ECO:0000256" key="1">
    <source>
        <dbReference type="ARBA" id="ARBA00022676"/>
    </source>
</evidence>
<name>A0A5B0WUK5_9GAMM</name>
<dbReference type="PANTHER" id="PTHR30160:SF7">
    <property type="entry name" value="ADP-HEPTOSE--LPS HEPTOSYLTRANSFERASE 2"/>
    <property type="match status" value="1"/>
</dbReference>
<reference evidence="6 7" key="1">
    <citation type="submission" date="2019-09" db="EMBL/GenBank/DDBJ databases">
        <authorList>
            <person name="Chen X.-Y."/>
        </authorList>
    </citation>
    <scope>NUCLEOTIDE SEQUENCE [LARGE SCALE GENOMIC DNA]</scope>
    <source>
        <strain evidence="6 7">NY5</strain>
    </source>
</reference>
<keyword evidence="7" id="KW-1185">Reference proteome</keyword>
<dbReference type="GO" id="GO:0008713">
    <property type="term" value="F:ADP-heptose-lipopolysaccharide heptosyltransferase activity"/>
    <property type="evidence" value="ECO:0007669"/>
    <property type="project" value="UniProtKB-EC"/>
</dbReference>
<dbReference type="PANTHER" id="PTHR30160">
    <property type="entry name" value="TETRAACYLDISACCHARIDE 4'-KINASE-RELATED"/>
    <property type="match status" value="1"/>
</dbReference>
<dbReference type="GO" id="GO:0005829">
    <property type="term" value="C:cytosol"/>
    <property type="evidence" value="ECO:0007669"/>
    <property type="project" value="TreeGrafter"/>
</dbReference>
<keyword evidence="1" id="KW-0328">Glycosyltransferase</keyword>
<keyword evidence="2 6" id="KW-0808">Transferase</keyword>
<evidence type="ECO:0000256" key="3">
    <source>
        <dbReference type="ARBA" id="ARBA00043995"/>
    </source>
</evidence>
<accession>A0A5B0WUK5</accession>
<dbReference type="InterPro" id="IPR011910">
    <property type="entry name" value="RfaF"/>
</dbReference>
<evidence type="ECO:0000256" key="2">
    <source>
        <dbReference type="ARBA" id="ARBA00022679"/>
    </source>
</evidence>
<proteinExistence type="inferred from homology"/>
<dbReference type="EMBL" id="VTUX01000005">
    <property type="protein sequence ID" value="KAA1190613.1"/>
    <property type="molecule type" value="Genomic_DNA"/>
</dbReference>